<accession>A0AAN8MYX3</accession>
<sequence length="441" mass="50343">MASFATIGSIRELCYEVIQYLGPADIFSLLLTCKLFYPVCYQSLWSTLHLYSKPHRLDRGRVCHKLVRLINTRGIDKVGIEHVKTILLHRYSLTCTNGFVQSGLIHILEDLLASGKLDLKHLELRYNLSWHTDAEKEELFGFLRHLREYSQKKQPNEFSMALTANPISLEPALDANFLDMEKIITLELEVDWRYKDCDNDERQDVYIGAGPGVWEDSDSDHTDPGDSMDDLDDEEQWLRSTSDQPGALEGGCSPNLQVDTSQYNTRLAGIFTHLFSRTTDLQFLTIRSVCDSRRRYTDFKLSPPLKTLQSTIRNLPKLRTLEIRGKFFHPSFFIAPPDSARSVTYDGVLSNKWLRGFRECSFANVTHLNIKFAEGVPERMRGCRDFRKRSVNYVQVSGLLRCDIEGFDMMAPDLGVCIARGNQKLDEISKAGLLRGTGDPL</sequence>
<organism evidence="2 3">
    <name type="scientific">Orbilia javanica</name>
    <dbReference type="NCBI Taxonomy" id="47235"/>
    <lineage>
        <taxon>Eukaryota</taxon>
        <taxon>Fungi</taxon>
        <taxon>Dikarya</taxon>
        <taxon>Ascomycota</taxon>
        <taxon>Pezizomycotina</taxon>
        <taxon>Orbiliomycetes</taxon>
        <taxon>Orbiliales</taxon>
        <taxon>Orbiliaceae</taxon>
        <taxon>Orbilia</taxon>
    </lineage>
</organism>
<evidence type="ECO:0000313" key="2">
    <source>
        <dbReference type="EMBL" id="KAK6352034.1"/>
    </source>
</evidence>
<reference evidence="2 3" key="1">
    <citation type="submission" date="2019-10" db="EMBL/GenBank/DDBJ databases">
        <authorList>
            <person name="Palmer J.M."/>
        </authorList>
    </citation>
    <scope>NUCLEOTIDE SEQUENCE [LARGE SCALE GENOMIC DNA]</scope>
    <source>
        <strain evidence="2 3">TWF718</strain>
    </source>
</reference>
<evidence type="ECO:0000256" key="1">
    <source>
        <dbReference type="SAM" id="MobiDB-lite"/>
    </source>
</evidence>
<evidence type="ECO:0008006" key="4">
    <source>
        <dbReference type="Google" id="ProtNLM"/>
    </source>
</evidence>
<evidence type="ECO:0000313" key="3">
    <source>
        <dbReference type="Proteomes" id="UP001313282"/>
    </source>
</evidence>
<dbReference type="Proteomes" id="UP001313282">
    <property type="component" value="Unassembled WGS sequence"/>
</dbReference>
<comment type="caution">
    <text evidence="2">The sequence shown here is derived from an EMBL/GenBank/DDBJ whole genome shotgun (WGS) entry which is preliminary data.</text>
</comment>
<protein>
    <recommendedName>
        <fullName evidence="4">F-box domain-containing protein</fullName>
    </recommendedName>
</protein>
<name>A0AAN8MYX3_9PEZI</name>
<keyword evidence="3" id="KW-1185">Reference proteome</keyword>
<gene>
    <name evidence="2" type="ORF">TWF718_005183</name>
</gene>
<dbReference type="EMBL" id="JAVHNR010000002">
    <property type="protein sequence ID" value="KAK6352034.1"/>
    <property type="molecule type" value="Genomic_DNA"/>
</dbReference>
<feature type="region of interest" description="Disordered" evidence="1">
    <location>
        <begin position="209"/>
        <end position="232"/>
    </location>
</feature>
<dbReference type="AlphaFoldDB" id="A0AAN8MYX3"/>
<proteinExistence type="predicted"/>